<name>A0A1W7RAT0_9SCOR</name>
<dbReference type="InterPro" id="IPR016162">
    <property type="entry name" value="Ald_DH_N"/>
</dbReference>
<dbReference type="GO" id="GO:0003842">
    <property type="term" value="F:L-glutamate gamma-semialdehyde dehydrogenase activity"/>
    <property type="evidence" value="ECO:0007669"/>
    <property type="project" value="UniProtKB-UniRule"/>
</dbReference>
<feature type="domain" description="Aldehyde dehydrogenase" evidence="11">
    <location>
        <begin position="88"/>
        <end position="551"/>
    </location>
</feature>
<dbReference type="InterPro" id="IPR016163">
    <property type="entry name" value="Ald_DH_C"/>
</dbReference>
<comment type="pathway">
    <text evidence="1 9">Amino-acid degradation; L-proline degradation into L-glutamate; L-glutamate from L-proline: step 2/2.</text>
</comment>
<dbReference type="FunFam" id="3.40.605.10:FF:000006">
    <property type="entry name" value="1-pyrroline-5-carboxylate dehydrogenase"/>
    <property type="match status" value="1"/>
</dbReference>
<dbReference type="Gene3D" id="3.40.309.10">
    <property type="entry name" value="Aldehyde Dehydrogenase, Chain A, domain 2"/>
    <property type="match status" value="1"/>
</dbReference>
<comment type="catalytic activity">
    <reaction evidence="6 9">
        <text>L-glutamate 5-semialdehyde + NAD(+) + H2O = L-glutamate + NADH + 2 H(+)</text>
        <dbReference type="Rhea" id="RHEA:30235"/>
        <dbReference type="ChEBI" id="CHEBI:15377"/>
        <dbReference type="ChEBI" id="CHEBI:15378"/>
        <dbReference type="ChEBI" id="CHEBI:29985"/>
        <dbReference type="ChEBI" id="CHEBI:57540"/>
        <dbReference type="ChEBI" id="CHEBI:57945"/>
        <dbReference type="ChEBI" id="CHEBI:58066"/>
        <dbReference type="EC" id="1.2.1.88"/>
    </reaction>
</comment>
<evidence type="ECO:0000256" key="9">
    <source>
        <dbReference type="RuleBase" id="RU366016"/>
    </source>
</evidence>
<comment type="similarity">
    <text evidence="2 8">Belongs to the aldehyde dehydrogenase family.</text>
</comment>
<dbReference type="InterPro" id="IPR050485">
    <property type="entry name" value="Proline_metab_enzyme"/>
</dbReference>
<dbReference type="Pfam" id="PF00171">
    <property type="entry name" value="Aldedh"/>
    <property type="match status" value="1"/>
</dbReference>
<dbReference type="GO" id="GO:0010133">
    <property type="term" value="P:L-proline catabolic process to L-glutamate"/>
    <property type="evidence" value="ECO:0007669"/>
    <property type="project" value="UniProtKB-UniRule"/>
</dbReference>
<evidence type="ECO:0000256" key="10">
    <source>
        <dbReference type="RuleBase" id="RU366030"/>
    </source>
</evidence>
<dbReference type="PROSITE" id="PS00070">
    <property type="entry name" value="ALDEHYDE_DEHYDR_CYS"/>
    <property type="match status" value="1"/>
</dbReference>
<evidence type="ECO:0000259" key="11">
    <source>
        <dbReference type="Pfam" id="PF00171"/>
    </source>
</evidence>
<dbReference type="PANTHER" id="PTHR42862:SF1">
    <property type="entry name" value="DELTA-1-PYRROLINE-5-CARBOXYLATE DEHYDROGENASE 2, ISOFORM A-RELATED"/>
    <property type="match status" value="1"/>
</dbReference>
<dbReference type="CDD" id="cd07123">
    <property type="entry name" value="ALDH_F4-17_P5CDH"/>
    <property type="match status" value="1"/>
</dbReference>
<proteinExistence type="inferred from homology"/>
<evidence type="ECO:0000256" key="3">
    <source>
        <dbReference type="ARBA" id="ARBA00023002"/>
    </source>
</evidence>
<dbReference type="PANTHER" id="PTHR42862">
    <property type="entry name" value="DELTA-1-PYRROLINE-5-CARBOXYLATE DEHYDROGENASE 1, ISOFORM A-RELATED"/>
    <property type="match status" value="1"/>
</dbReference>
<evidence type="ECO:0000256" key="7">
    <source>
        <dbReference type="PROSITE-ProRule" id="PRU10007"/>
    </source>
</evidence>
<keyword evidence="3 8" id="KW-0560">Oxidoreductase</keyword>
<dbReference type="InterPro" id="IPR029510">
    <property type="entry name" value="Ald_DH_CS_GLU"/>
</dbReference>
<dbReference type="InterPro" id="IPR016161">
    <property type="entry name" value="Ald_DH/histidinol_DH"/>
</dbReference>
<evidence type="ECO:0000256" key="4">
    <source>
        <dbReference type="ARBA" id="ARBA00023027"/>
    </source>
</evidence>
<feature type="active site" evidence="7">
    <location>
        <position position="321"/>
    </location>
</feature>
<evidence type="ECO:0000256" key="8">
    <source>
        <dbReference type="RuleBase" id="RU003345"/>
    </source>
</evidence>
<evidence type="ECO:0000256" key="6">
    <source>
        <dbReference type="ARBA" id="ARBA00048142"/>
    </source>
</evidence>
<organism evidence="12">
    <name type="scientific">Hadrurus spadix</name>
    <dbReference type="NCBI Taxonomy" id="141984"/>
    <lineage>
        <taxon>Eukaryota</taxon>
        <taxon>Metazoa</taxon>
        <taxon>Ecdysozoa</taxon>
        <taxon>Arthropoda</taxon>
        <taxon>Chelicerata</taxon>
        <taxon>Arachnida</taxon>
        <taxon>Scorpiones</taxon>
        <taxon>Iurida</taxon>
        <taxon>Iuroidea</taxon>
        <taxon>Hadrurus</taxon>
    </lineage>
</organism>
<dbReference type="FunFam" id="3.40.309.10:FF:000005">
    <property type="entry name" value="1-pyrroline-5-carboxylate dehydrogenase 1"/>
    <property type="match status" value="1"/>
</dbReference>
<sequence length="570" mass="63343">MISGFSMNVLRNRHFLGTLSHKIRGIQTVVPIEDFTVENESNYAYEKGSKEIKNLEAALMKYKNACEDIPIIIGGEEIRTNNVRYQVMPFEHSSKVAKYYWASPEIIRKAIDKSLEVRPSWEGTPISQRIKLFLKAADLISGKYRMDLNASTMLGQGKILYEAEIDSAAELADFFRFNAFFAKELSKYQPISVHPSESKNTFRHRGIEGFIASISPFNFTAIGGNLASAPTLMGNVVLWKPSDTAVLSNFIIMKVLQEAGFPPGVINFVPAEGKTFGDTISTSPYLAGVNFTGSVATFRHLWKTISQNLESYVNFPRFVGECGGKNFHFVHASADVSSVIGSTIRSSFGYSGQKCSACSRMYVPDTLWPKIQEQLIEIQKKLKLGSPLEYDTYLSAVIDGNSFKRISGYIDDAKKSSDLKILAGGKYDDSKGYFIEPTIIQSTNPTAKIMKEELFGPVVSIFVYPEKDTDEALGLVRDSTTFALTGAVFSTDEKFTEKATEHLKMAAGNFYINDKSTGSVVGQQPFGGGRLSGTNDKAGGPHYLIRWTSPQVIKETFTPQTEWRYPQMLK</sequence>
<keyword evidence="4 9" id="KW-0520">NAD</keyword>
<protein>
    <recommendedName>
        <fullName evidence="9 10">Multifunctional fusion protein</fullName>
    </recommendedName>
    <domain>
        <recommendedName>
            <fullName evidence="10">Delta-1-pyrroline-5-carboxylate dehydrogenase</fullName>
            <shortName evidence="10">P5C dehydrogenase</shortName>
        </recommendedName>
        <alternativeName>
            <fullName evidence="9">L-glutamate gamma-semialdehyde dehydrogenase</fullName>
        </alternativeName>
    </domain>
    <domain>
        <recommendedName>
            <fullName evidence="9">L-glutamate gamma-semialdehyde dehydrogenase</fullName>
            <ecNumber evidence="9">1.2.1.88</ecNumber>
        </recommendedName>
    </domain>
</protein>
<evidence type="ECO:0000256" key="2">
    <source>
        <dbReference type="ARBA" id="ARBA00009986"/>
    </source>
</evidence>
<dbReference type="Gene3D" id="3.40.605.10">
    <property type="entry name" value="Aldehyde Dehydrogenase, Chain A, domain 1"/>
    <property type="match status" value="1"/>
</dbReference>
<dbReference type="NCBIfam" id="TIGR01236">
    <property type="entry name" value="D1pyr5carbox1"/>
    <property type="match status" value="1"/>
</dbReference>
<dbReference type="EC" id="1.2.1.88" evidence="9"/>
<accession>A0A1W7RAT0</accession>
<dbReference type="UniPathway" id="UPA00261">
    <property type="reaction ID" value="UER00374"/>
</dbReference>
<dbReference type="InterPro" id="IPR015590">
    <property type="entry name" value="Aldehyde_DH_dom"/>
</dbReference>
<keyword evidence="5 9" id="KW-0642">Proline metabolism</keyword>
<dbReference type="InterPro" id="IPR005931">
    <property type="entry name" value="P5CDH/ALDH4A1"/>
</dbReference>
<dbReference type="InterPro" id="IPR016160">
    <property type="entry name" value="Ald_DH_CS_CYS"/>
</dbReference>
<evidence type="ECO:0000256" key="5">
    <source>
        <dbReference type="ARBA" id="ARBA00023062"/>
    </source>
</evidence>
<reference evidence="12" key="1">
    <citation type="submission" date="2016-11" db="EMBL/GenBank/DDBJ databases">
        <title>Venom-gland transcriptomics and venom proteomics of the black-back scorpion (Hadrurus spadix) reveal detectability challenges and an unexplored realm of animal toxin diversity.</title>
        <authorList>
            <person name="Rokyta D.R."/>
            <person name="Ward M.J."/>
        </authorList>
    </citation>
    <scope>NUCLEOTIDE SEQUENCE</scope>
    <source>
        <tissue evidence="12">Venom gland</tissue>
    </source>
</reference>
<dbReference type="EMBL" id="GFAH01000129">
    <property type="protein sequence ID" value="JAV48260.1"/>
    <property type="molecule type" value="Transcribed_RNA"/>
</dbReference>
<dbReference type="GO" id="GO:0005759">
    <property type="term" value="C:mitochondrial matrix"/>
    <property type="evidence" value="ECO:0007669"/>
    <property type="project" value="TreeGrafter"/>
</dbReference>
<dbReference type="SUPFAM" id="SSF53720">
    <property type="entry name" value="ALDH-like"/>
    <property type="match status" value="1"/>
</dbReference>
<evidence type="ECO:0000256" key="1">
    <source>
        <dbReference type="ARBA" id="ARBA00004786"/>
    </source>
</evidence>
<dbReference type="AlphaFoldDB" id="A0A1W7RAT0"/>
<evidence type="ECO:0000313" key="12">
    <source>
        <dbReference type="EMBL" id="JAV48260.1"/>
    </source>
</evidence>
<dbReference type="PROSITE" id="PS00687">
    <property type="entry name" value="ALDEHYDE_DEHYDR_GLU"/>
    <property type="match status" value="1"/>
</dbReference>